<evidence type="ECO:0000256" key="1">
    <source>
        <dbReference type="SAM" id="Phobius"/>
    </source>
</evidence>
<dbReference type="SUPFAM" id="SSF55073">
    <property type="entry name" value="Nucleotide cyclase"/>
    <property type="match status" value="1"/>
</dbReference>
<evidence type="ECO:0000313" key="4">
    <source>
        <dbReference type="Proteomes" id="UP001139534"/>
    </source>
</evidence>
<dbReference type="InterPro" id="IPR033424">
    <property type="entry name" value="MASE4"/>
</dbReference>
<keyword evidence="1" id="KW-1133">Transmembrane helix</keyword>
<dbReference type="InterPro" id="IPR043128">
    <property type="entry name" value="Rev_trsase/Diguanyl_cyclase"/>
</dbReference>
<name>A0A9X1XXZ4_9BACL</name>
<dbReference type="NCBIfam" id="TIGR00254">
    <property type="entry name" value="GGDEF"/>
    <property type="match status" value="1"/>
</dbReference>
<dbReference type="GO" id="GO:0052621">
    <property type="term" value="F:diguanylate cyclase activity"/>
    <property type="evidence" value="ECO:0007669"/>
    <property type="project" value="TreeGrafter"/>
</dbReference>
<accession>A0A9X1XXZ4</accession>
<feature type="transmembrane region" description="Helical" evidence="1">
    <location>
        <begin position="163"/>
        <end position="182"/>
    </location>
</feature>
<organism evidence="3 4">
    <name type="scientific">Paenibacillus mellifer</name>
    <dbReference type="NCBI Taxonomy" id="2937794"/>
    <lineage>
        <taxon>Bacteria</taxon>
        <taxon>Bacillati</taxon>
        <taxon>Bacillota</taxon>
        <taxon>Bacilli</taxon>
        <taxon>Bacillales</taxon>
        <taxon>Paenibacillaceae</taxon>
        <taxon>Paenibacillus</taxon>
    </lineage>
</organism>
<dbReference type="Gene3D" id="3.30.70.270">
    <property type="match status" value="1"/>
</dbReference>
<dbReference type="Proteomes" id="UP001139534">
    <property type="component" value="Unassembled WGS sequence"/>
</dbReference>
<dbReference type="PANTHER" id="PTHR45138:SF9">
    <property type="entry name" value="DIGUANYLATE CYCLASE DGCM-RELATED"/>
    <property type="match status" value="1"/>
</dbReference>
<dbReference type="GO" id="GO:1902201">
    <property type="term" value="P:negative regulation of bacterial-type flagellum-dependent cell motility"/>
    <property type="evidence" value="ECO:0007669"/>
    <property type="project" value="TreeGrafter"/>
</dbReference>
<proteinExistence type="predicted"/>
<protein>
    <submittedName>
        <fullName evidence="3">GGDEF domain-containing protein</fullName>
    </submittedName>
</protein>
<feature type="transmembrane region" description="Helical" evidence="1">
    <location>
        <begin position="202"/>
        <end position="219"/>
    </location>
</feature>
<sequence>MHGNYKVASQVFDIPSSSKQRKLAILIGILIIAVSLVALPFGMTALPATETFLSAAIGWLIFGDMLTAFIIYSQYRASGLPALLVLSCTYLYSGLMTFLHILTFPDLFGGLGEMIGAGGQTAGWLWVFWHSGFSFGILLYAWVNRKWSKPLSSKEKIFNYGTAGITLTLLTVFGVFELTALGDRWLPNIIHEHDYRKLNTSGIGPVLWILSFFALVAVWRRIKGWSMLHLWLAVAMLALLMDVTLTLFAGMRFTLGWYVAKFNSVVASTVVICAVVNEVNRLFIRLSEQHRQLMESGLQLEHANEQLIRLTNLDGLTEIPNRRRFDEILDWEMVSPEERGTALSLLIIDIDCFKAYNDYYGHQGGDHVLKEIAWTIYAEAKQEQGFAARYGGEEFVVVLSGLETQETQEAAERLRQAVASLGIEHKRSKAEPYVTISVGGYRLAPFDPMDAEEFIRRADRCLYRAKEEGRNRSVVEG</sequence>
<evidence type="ECO:0000313" key="3">
    <source>
        <dbReference type="EMBL" id="MCK8487394.1"/>
    </source>
</evidence>
<feature type="transmembrane region" description="Helical" evidence="1">
    <location>
        <begin position="23"/>
        <end position="46"/>
    </location>
</feature>
<gene>
    <name evidence="3" type="ORF">M0651_09435</name>
</gene>
<dbReference type="Pfam" id="PF00990">
    <property type="entry name" value="GGDEF"/>
    <property type="match status" value="1"/>
</dbReference>
<feature type="transmembrane region" description="Helical" evidence="1">
    <location>
        <begin position="83"/>
        <end position="103"/>
    </location>
</feature>
<keyword evidence="1" id="KW-0812">Transmembrane</keyword>
<dbReference type="InterPro" id="IPR000160">
    <property type="entry name" value="GGDEF_dom"/>
</dbReference>
<feature type="domain" description="GGDEF" evidence="2">
    <location>
        <begin position="341"/>
        <end position="477"/>
    </location>
</feature>
<keyword evidence="1" id="KW-0472">Membrane</keyword>
<dbReference type="PROSITE" id="PS50887">
    <property type="entry name" value="GGDEF"/>
    <property type="match status" value="1"/>
</dbReference>
<dbReference type="GO" id="GO:0043709">
    <property type="term" value="P:cell adhesion involved in single-species biofilm formation"/>
    <property type="evidence" value="ECO:0007669"/>
    <property type="project" value="TreeGrafter"/>
</dbReference>
<comment type="caution">
    <text evidence="3">The sequence shown here is derived from an EMBL/GenBank/DDBJ whole genome shotgun (WGS) entry which is preliminary data.</text>
</comment>
<evidence type="ECO:0000259" key="2">
    <source>
        <dbReference type="PROSITE" id="PS50887"/>
    </source>
</evidence>
<dbReference type="PANTHER" id="PTHR45138">
    <property type="entry name" value="REGULATORY COMPONENTS OF SENSORY TRANSDUCTION SYSTEM"/>
    <property type="match status" value="1"/>
</dbReference>
<reference evidence="3" key="1">
    <citation type="submission" date="2022-04" db="EMBL/GenBank/DDBJ databases">
        <authorList>
            <person name="Seo M.-J."/>
        </authorList>
    </citation>
    <scope>NUCLEOTIDE SEQUENCE</scope>
    <source>
        <strain evidence="3">MBLB2552</strain>
    </source>
</reference>
<dbReference type="InterPro" id="IPR050469">
    <property type="entry name" value="Diguanylate_Cyclase"/>
</dbReference>
<dbReference type="CDD" id="cd01949">
    <property type="entry name" value="GGDEF"/>
    <property type="match status" value="1"/>
</dbReference>
<feature type="transmembrane region" description="Helical" evidence="1">
    <location>
        <begin position="52"/>
        <end position="71"/>
    </location>
</feature>
<feature type="transmembrane region" description="Helical" evidence="1">
    <location>
        <begin position="255"/>
        <end position="276"/>
    </location>
</feature>
<dbReference type="RefSeq" id="WP_248551591.1">
    <property type="nucleotide sequence ID" value="NZ_JALPRK010000006.1"/>
</dbReference>
<dbReference type="InterPro" id="IPR029787">
    <property type="entry name" value="Nucleotide_cyclase"/>
</dbReference>
<dbReference type="EMBL" id="JALPRK010000006">
    <property type="protein sequence ID" value="MCK8487394.1"/>
    <property type="molecule type" value="Genomic_DNA"/>
</dbReference>
<dbReference type="SMART" id="SM00267">
    <property type="entry name" value="GGDEF"/>
    <property type="match status" value="1"/>
</dbReference>
<keyword evidence="4" id="KW-1185">Reference proteome</keyword>
<dbReference type="Pfam" id="PF17158">
    <property type="entry name" value="MASE4"/>
    <property type="match status" value="1"/>
</dbReference>
<feature type="transmembrane region" description="Helical" evidence="1">
    <location>
        <begin position="231"/>
        <end position="249"/>
    </location>
</feature>
<dbReference type="GO" id="GO:0005886">
    <property type="term" value="C:plasma membrane"/>
    <property type="evidence" value="ECO:0007669"/>
    <property type="project" value="TreeGrafter"/>
</dbReference>
<dbReference type="AlphaFoldDB" id="A0A9X1XXZ4"/>
<dbReference type="FunFam" id="3.30.70.270:FF:000001">
    <property type="entry name" value="Diguanylate cyclase domain protein"/>
    <property type="match status" value="1"/>
</dbReference>
<feature type="transmembrane region" description="Helical" evidence="1">
    <location>
        <begin position="123"/>
        <end position="143"/>
    </location>
</feature>